<accession>A0A2R6NGZ8</accession>
<evidence type="ECO:0000313" key="2">
    <source>
        <dbReference type="EMBL" id="PSR71252.1"/>
    </source>
</evidence>
<protein>
    <submittedName>
        <fullName evidence="2">Uncharacterized protein</fullName>
    </submittedName>
</protein>
<sequence length="184" mass="20667">MDRTDATETCMPLPLDLRSFKLRRPVQSRRNSPAALASTSVPSSSSRAPVLSRLPASAQHLPTEIILKIFGYALPSIYDKAARFRFNSTAFYNEVSPDFRSVLKGTQLDLHRAAQVCRAWYPVANELLYGCPFFDSSSSVRSFSRTLSSSPPLGHFVKEVWVFNEEGPKRTDPIGMKRKNARRV</sequence>
<organism evidence="2 3">
    <name type="scientific">Hermanssonia centrifuga</name>
    <dbReference type="NCBI Taxonomy" id="98765"/>
    <lineage>
        <taxon>Eukaryota</taxon>
        <taxon>Fungi</taxon>
        <taxon>Dikarya</taxon>
        <taxon>Basidiomycota</taxon>
        <taxon>Agaricomycotina</taxon>
        <taxon>Agaricomycetes</taxon>
        <taxon>Polyporales</taxon>
        <taxon>Meruliaceae</taxon>
        <taxon>Hermanssonia</taxon>
    </lineage>
</organism>
<dbReference type="STRING" id="98765.A0A2R6NGZ8"/>
<reference evidence="2 3" key="1">
    <citation type="submission" date="2018-02" db="EMBL/GenBank/DDBJ databases">
        <title>Genome sequence of the basidiomycete white-rot fungus Phlebia centrifuga.</title>
        <authorList>
            <person name="Granchi Z."/>
            <person name="Peng M."/>
            <person name="de Vries R.P."/>
            <person name="Hilden K."/>
            <person name="Makela M.R."/>
            <person name="Grigoriev I."/>
            <person name="Riley R."/>
        </authorList>
    </citation>
    <scope>NUCLEOTIDE SEQUENCE [LARGE SCALE GENOMIC DNA]</scope>
    <source>
        <strain evidence="2 3">FBCC195</strain>
    </source>
</reference>
<feature type="compositionally biased region" description="Low complexity" evidence="1">
    <location>
        <begin position="32"/>
        <end position="48"/>
    </location>
</feature>
<dbReference type="EMBL" id="MLYV02001290">
    <property type="protein sequence ID" value="PSR71252.1"/>
    <property type="molecule type" value="Genomic_DNA"/>
</dbReference>
<gene>
    <name evidence="2" type="ORF">PHLCEN_2v12906</name>
</gene>
<dbReference type="Proteomes" id="UP000186601">
    <property type="component" value="Unassembled WGS sequence"/>
</dbReference>
<keyword evidence="3" id="KW-1185">Reference proteome</keyword>
<proteinExistence type="predicted"/>
<name>A0A2R6NGZ8_9APHY</name>
<evidence type="ECO:0000256" key="1">
    <source>
        <dbReference type="SAM" id="MobiDB-lite"/>
    </source>
</evidence>
<comment type="caution">
    <text evidence="2">The sequence shown here is derived from an EMBL/GenBank/DDBJ whole genome shotgun (WGS) entry which is preliminary data.</text>
</comment>
<feature type="region of interest" description="Disordered" evidence="1">
    <location>
        <begin position="29"/>
        <end position="48"/>
    </location>
</feature>
<evidence type="ECO:0000313" key="3">
    <source>
        <dbReference type="Proteomes" id="UP000186601"/>
    </source>
</evidence>
<dbReference type="AlphaFoldDB" id="A0A2R6NGZ8"/>
<dbReference type="Gene3D" id="1.20.1280.50">
    <property type="match status" value="1"/>
</dbReference>